<dbReference type="STRING" id="1462993.A6V36_20745"/>
<protein>
    <submittedName>
        <fullName evidence="2">Uncharacterized protein</fullName>
    </submittedName>
</protein>
<evidence type="ECO:0000313" key="1">
    <source>
        <dbReference type="EMBL" id="OAJ62797.1"/>
    </source>
</evidence>
<gene>
    <name evidence="1" type="ORF">A6V36_20745</name>
    <name evidence="2" type="ORF">A6V37_19770</name>
</gene>
<proteinExistence type="predicted"/>
<dbReference type="EMBL" id="LXJZ01000040">
    <property type="protein sequence ID" value="OAJ62797.1"/>
    <property type="molecule type" value="Genomic_DNA"/>
</dbReference>
<dbReference type="RefSeq" id="WP_064265635.1">
    <property type="nucleotide sequence ID" value="NZ_LXJZ01000040.1"/>
</dbReference>
<accession>A0A1A9NE94</accession>
<reference evidence="3 4" key="1">
    <citation type="submission" date="2016-04" db="EMBL/GenBank/DDBJ databases">
        <title>Reclassification of Paraburkholderia panaciterrae (Farh et al. 2015) Dobritsa &amp; Samadpour 2016 as a later homotypic synonym of Paraburkholderia ginsengiterrae (Farh et al. 2015) Dobritsa &amp; Samadpour 2016.</title>
        <authorList>
            <person name="Dobritsa A.P."/>
            <person name="Kutumbaka K."/>
            <person name="Samadpour M."/>
        </authorList>
    </citation>
    <scope>NUCLEOTIDE SEQUENCE [LARGE SCALE GENOMIC DNA]</scope>
    <source>
        <strain evidence="2 4">DCY85</strain>
        <strain evidence="1 3">DCY85-1</strain>
    </source>
</reference>
<comment type="caution">
    <text evidence="2">The sequence shown here is derived from an EMBL/GenBank/DDBJ whole genome shotgun (WGS) entry which is preliminary data.</text>
</comment>
<evidence type="ECO:0000313" key="2">
    <source>
        <dbReference type="EMBL" id="OAJ64458.1"/>
    </source>
</evidence>
<dbReference type="AlphaFoldDB" id="A0A1A9NE94"/>
<sequence length="95" mass="10724">MKVRDILRRLQEADPDAVVLYLAPYADDSDAEEVLDVVLVSDMWTGERHRSADGSFSEVHHPAVRGLTLGWNQTTDEQWLERVVILSSVQRAPHG</sequence>
<evidence type="ECO:0000313" key="4">
    <source>
        <dbReference type="Proteomes" id="UP000078116"/>
    </source>
</evidence>
<dbReference type="Proteomes" id="UP000077961">
    <property type="component" value="Unassembled WGS sequence"/>
</dbReference>
<organism evidence="2 4">
    <name type="scientific">Paraburkholderia ginsengiterrae</name>
    <dbReference type="NCBI Taxonomy" id="1462993"/>
    <lineage>
        <taxon>Bacteria</taxon>
        <taxon>Pseudomonadati</taxon>
        <taxon>Pseudomonadota</taxon>
        <taxon>Betaproteobacteria</taxon>
        <taxon>Burkholderiales</taxon>
        <taxon>Burkholderiaceae</taxon>
        <taxon>Paraburkholderia</taxon>
    </lineage>
</organism>
<dbReference type="Proteomes" id="UP000078116">
    <property type="component" value="Unassembled WGS sequence"/>
</dbReference>
<name>A0A1A9NE94_9BURK</name>
<keyword evidence="3" id="KW-1185">Reference proteome</keyword>
<dbReference type="OrthoDB" id="9114935at2"/>
<dbReference type="EMBL" id="LXKA01000109">
    <property type="protein sequence ID" value="OAJ64458.1"/>
    <property type="molecule type" value="Genomic_DNA"/>
</dbReference>
<evidence type="ECO:0000313" key="3">
    <source>
        <dbReference type="Proteomes" id="UP000077961"/>
    </source>
</evidence>